<evidence type="ECO:0000313" key="1">
    <source>
        <dbReference type="EMBL" id="VDC30828.1"/>
    </source>
</evidence>
<organism evidence="1 2">
    <name type="scientific">Pseudogemmobacter humi</name>
    <dbReference type="NCBI Taxonomy" id="2483812"/>
    <lineage>
        <taxon>Bacteria</taxon>
        <taxon>Pseudomonadati</taxon>
        <taxon>Pseudomonadota</taxon>
        <taxon>Alphaproteobacteria</taxon>
        <taxon>Rhodobacterales</taxon>
        <taxon>Paracoccaceae</taxon>
        <taxon>Pseudogemmobacter</taxon>
    </lineage>
</organism>
<evidence type="ECO:0008006" key="3">
    <source>
        <dbReference type="Google" id="ProtNLM"/>
    </source>
</evidence>
<gene>
    <name evidence="1" type="ORF">XINFAN_02727</name>
</gene>
<sequence length="76" mass="8805">MTAMPQFLSAEHWIGHLFSSQAARQGGVIRRKIRDIERFVGREAFLAEMRRRGFPVVENAGQFVIFCNCEPLRRLV</sequence>
<dbReference type="RefSeq" id="WP_199286424.1">
    <property type="nucleotide sequence ID" value="NZ_UXAW01000081.1"/>
</dbReference>
<name>A0A3P5XKV6_9RHOB</name>
<keyword evidence="2" id="KW-1185">Reference proteome</keyword>
<dbReference type="Proteomes" id="UP000277498">
    <property type="component" value="Unassembled WGS sequence"/>
</dbReference>
<accession>A0A3P5XKV6</accession>
<proteinExistence type="predicted"/>
<protein>
    <recommendedName>
        <fullName evidence="3">N-(5'-phosphoribosyl)anthranilate isomerase</fullName>
    </recommendedName>
</protein>
<evidence type="ECO:0000313" key="2">
    <source>
        <dbReference type="Proteomes" id="UP000277498"/>
    </source>
</evidence>
<dbReference type="AlphaFoldDB" id="A0A3P5XKV6"/>
<reference evidence="1 2" key="1">
    <citation type="submission" date="2018-11" db="EMBL/GenBank/DDBJ databases">
        <authorList>
            <person name="Criscuolo A."/>
        </authorList>
    </citation>
    <scope>NUCLEOTIDE SEQUENCE [LARGE SCALE GENOMIC DNA]</scope>
    <source>
        <strain evidence="1">ACIP111625</strain>
    </source>
</reference>
<dbReference type="EMBL" id="UXAW01000081">
    <property type="protein sequence ID" value="VDC30828.1"/>
    <property type="molecule type" value="Genomic_DNA"/>
</dbReference>